<feature type="region of interest" description="Disordered" evidence="1">
    <location>
        <begin position="305"/>
        <end position="339"/>
    </location>
</feature>
<evidence type="ECO:0000256" key="3">
    <source>
        <dbReference type="SAM" id="SignalP"/>
    </source>
</evidence>
<feature type="region of interest" description="Disordered" evidence="1">
    <location>
        <begin position="48"/>
        <end position="74"/>
    </location>
</feature>
<organism evidence="4 5">
    <name type="scientific">Mycoplasma yeatsii</name>
    <dbReference type="NCBI Taxonomy" id="51365"/>
    <lineage>
        <taxon>Bacteria</taxon>
        <taxon>Bacillati</taxon>
        <taxon>Mycoplasmatota</taxon>
        <taxon>Mollicutes</taxon>
        <taxon>Mycoplasmataceae</taxon>
        <taxon>Mycoplasma</taxon>
    </lineage>
</organism>
<feature type="compositionally biased region" description="Pro residues" evidence="1">
    <location>
        <begin position="313"/>
        <end position="327"/>
    </location>
</feature>
<dbReference type="InterPro" id="IPR054788">
    <property type="entry name" value="MSC_0620_UU052-like"/>
</dbReference>
<protein>
    <recommendedName>
        <fullName evidence="6">Transmembrane protein</fullName>
    </recommendedName>
</protein>
<feature type="signal peptide" evidence="3">
    <location>
        <begin position="1"/>
        <end position="18"/>
    </location>
</feature>
<keyword evidence="5" id="KW-1185">Reference proteome</keyword>
<proteinExistence type="predicted"/>
<keyword evidence="2" id="KW-1133">Transmembrane helix</keyword>
<dbReference type="RefSeq" id="WP_307444108.1">
    <property type="nucleotide sequence ID" value="NZ_JAUSWP010000001.1"/>
</dbReference>
<evidence type="ECO:0000313" key="5">
    <source>
        <dbReference type="Proteomes" id="UP001236620"/>
    </source>
</evidence>
<feature type="chain" id="PRO_5045370657" description="Transmembrane protein" evidence="3">
    <location>
        <begin position="19"/>
        <end position="745"/>
    </location>
</feature>
<reference evidence="4" key="1">
    <citation type="submission" date="2023-07" db="EMBL/GenBank/DDBJ databases">
        <title>Genomic Encyclopedia of Type Strains, Phase IV (KMG-IV): sequencing the most valuable type-strain genomes for metagenomic binning, comparative biology and taxonomic classification.</title>
        <authorList>
            <person name="Goeker M."/>
        </authorList>
    </citation>
    <scope>NUCLEOTIDE SEQUENCE [LARGE SCALE GENOMIC DNA]</scope>
    <source>
        <strain evidence="4">DSM 22019</strain>
    </source>
</reference>
<feature type="transmembrane region" description="Helical" evidence="2">
    <location>
        <begin position="684"/>
        <end position="709"/>
    </location>
</feature>
<evidence type="ECO:0000313" key="4">
    <source>
        <dbReference type="EMBL" id="MDQ0567534.1"/>
    </source>
</evidence>
<evidence type="ECO:0000256" key="2">
    <source>
        <dbReference type="SAM" id="Phobius"/>
    </source>
</evidence>
<evidence type="ECO:0008006" key="6">
    <source>
        <dbReference type="Google" id="ProtNLM"/>
    </source>
</evidence>
<dbReference type="NCBIfam" id="NF045829">
    <property type="entry name" value="UU052_fam"/>
    <property type="match status" value="1"/>
</dbReference>
<keyword evidence="3" id="KW-0732">Signal</keyword>
<feature type="compositionally biased region" description="Polar residues" evidence="1">
    <location>
        <begin position="48"/>
        <end position="62"/>
    </location>
</feature>
<keyword evidence="2" id="KW-0472">Membrane</keyword>
<accession>A0ABU0NDK9</accession>
<feature type="compositionally biased region" description="Basic and acidic residues" evidence="1">
    <location>
        <begin position="65"/>
        <end position="74"/>
    </location>
</feature>
<evidence type="ECO:0000256" key="1">
    <source>
        <dbReference type="SAM" id="MobiDB-lite"/>
    </source>
</evidence>
<feature type="transmembrane region" description="Helical" evidence="2">
    <location>
        <begin position="721"/>
        <end position="743"/>
    </location>
</feature>
<comment type="caution">
    <text evidence="4">The sequence shown here is derived from an EMBL/GenBank/DDBJ whole genome shotgun (WGS) entry which is preliminary data.</text>
</comment>
<keyword evidence="2" id="KW-0812">Transmembrane</keyword>
<gene>
    <name evidence="4" type="ORF">J2Z63_000155</name>
</gene>
<dbReference type="EMBL" id="JAUSWP010000001">
    <property type="protein sequence ID" value="MDQ0567534.1"/>
    <property type="molecule type" value="Genomic_DNA"/>
</dbReference>
<dbReference type="Proteomes" id="UP001236620">
    <property type="component" value="Unassembled WGS sequence"/>
</dbReference>
<name>A0ABU0NDK9_9MOLU</name>
<sequence>MKKFKPKFILLFNTTLFSTITPISLSLMTQNKVVNKNILSLYQKDSTSENLTDSSTTNQTNPKPDAPKKPEVDKSFNTFKNTLDNKLKEELSKIFDKIQKFINDELEKDKDKLNKESKTEEYTANIEKRVYLNSLKKLYDSSKKDDFISDPSQFGFHITFPYILAVKKEHNTGTVIFNNKKYENVRLSIDDTYDYSKIIDKKLKEEVIKNKDQIVNTISSHIFNVELDEYFKKFDKEVIGMIFNEKELPKLGQDFILEPIKNEDNDEIYVGSAKILDKHKSWKDYVINKIKPKFIDFDLTKNQEYKDNNESEPTPPPTPTIPDPLKPVVPNDKRPSNINPTQLIQALPKLKPYVSYKYANTNSISEIINRFESENNQENKKNFFFFKNPINTRFEYTVESKAQSTSSDSQFVTVKIRDLLNEAKFRTYQTEIINPNKNVKYSFLLEKQNKEISKTFLKLYKALMLDEKLNYKTIGHGDLQSSVLGFVESANKIINDQNFNNLWSKVLNNYYNSIDTNQINNPNYNPKAIWSSSRILIDKIVSSLISSNLNNQPVFHSLSNAFLVLKSDLDQFTTHTASREKFLQKAKKHNINLKYVDNVFINFDKSNTRLVSTANDKFKNFNTIKWFDDYIKNVKDSREYVEIIKILLAPVDFESNSKEYEEFNKYYQLAIQKNKDEQKNSNNYSLIIGISLLVLSTLFLITNSCVYLYKNKNRKQLKSTFIILTILSSSVMLISIILILIGAKG</sequence>